<evidence type="ECO:0000313" key="10">
    <source>
        <dbReference type="EMBL" id="PAA14174.1"/>
    </source>
</evidence>
<dbReference type="Pfam" id="PF00771">
    <property type="entry name" value="FHIPEP"/>
    <property type="match status" value="1"/>
</dbReference>
<evidence type="ECO:0000256" key="3">
    <source>
        <dbReference type="ARBA" id="ARBA00022448"/>
    </source>
</evidence>
<keyword evidence="7 9" id="KW-1133">Transmembrane helix</keyword>
<dbReference type="AlphaFoldDB" id="A0A267AQS4"/>
<evidence type="ECO:0000256" key="7">
    <source>
        <dbReference type="ARBA" id="ARBA00022989"/>
    </source>
</evidence>
<proteinExistence type="inferred from homology"/>
<comment type="subcellular location">
    <subcellularLocation>
        <location evidence="1">Cell inner membrane</location>
        <topology evidence="1">Multi-pass membrane protein</topology>
    </subcellularLocation>
</comment>
<dbReference type="InterPro" id="IPR025505">
    <property type="entry name" value="FHIPEP_CS"/>
</dbReference>
<keyword evidence="8 9" id="KW-0472">Membrane</keyword>
<dbReference type="InterPro" id="IPR006302">
    <property type="entry name" value="T3SS_HrcV"/>
</dbReference>
<comment type="similarity">
    <text evidence="2">Belongs to the FHIPEP (flagella/HR/invasion proteins export pore) family.</text>
</comment>
<dbReference type="EMBL" id="NQKQ01000004">
    <property type="protein sequence ID" value="PAA14174.1"/>
    <property type="molecule type" value="Genomic_DNA"/>
</dbReference>
<accession>A0A267AQS4</accession>
<dbReference type="GO" id="GO:0009306">
    <property type="term" value="P:protein secretion"/>
    <property type="evidence" value="ECO:0007669"/>
    <property type="project" value="InterPro"/>
</dbReference>
<dbReference type="NCBIfam" id="TIGR01399">
    <property type="entry name" value="hrcV"/>
    <property type="match status" value="1"/>
</dbReference>
<dbReference type="Gene3D" id="3.40.50.12790">
    <property type="entry name" value="FHIPEP family, domain 4"/>
    <property type="match status" value="1"/>
</dbReference>
<dbReference type="InterPro" id="IPR042196">
    <property type="entry name" value="FHIPEP_4"/>
</dbReference>
<keyword evidence="3" id="KW-0813">Transport</keyword>
<evidence type="ECO:0000256" key="1">
    <source>
        <dbReference type="ARBA" id="ARBA00004429"/>
    </source>
</evidence>
<evidence type="ECO:0000256" key="8">
    <source>
        <dbReference type="ARBA" id="ARBA00023136"/>
    </source>
</evidence>
<feature type="transmembrane region" description="Helical" evidence="9">
    <location>
        <begin position="20"/>
        <end position="38"/>
    </location>
</feature>
<gene>
    <name evidence="10" type="ORF">CJU81_05220</name>
</gene>
<evidence type="ECO:0000256" key="2">
    <source>
        <dbReference type="ARBA" id="ARBA00008835"/>
    </source>
</evidence>
<evidence type="ECO:0000256" key="4">
    <source>
        <dbReference type="ARBA" id="ARBA00022475"/>
    </source>
</evidence>
<dbReference type="OrthoDB" id="9759185at2"/>
<dbReference type="PANTHER" id="PTHR30161">
    <property type="entry name" value="FLAGELLAR EXPORT PROTEIN, MEMBRANE FLHA SUBUNIT-RELATED"/>
    <property type="match status" value="1"/>
</dbReference>
<evidence type="ECO:0000256" key="6">
    <source>
        <dbReference type="ARBA" id="ARBA00022692"/>
    </source>
</evidence>
<dbReference type="PROSITE" id="PS00994">
    <property type="entry name" value="FHIPEP"/>
    <property type="match status" value="1"/>
</dbReference>
<reference evidence="10 11" key="1">
    <citation type="submission" date="2017-08" db="EMBL/GenBank/DDBJ databases">
        <title>Genomic and metabolic characterisation of spoilage-associated Pseudomonas species.</title>
        <authorList>
            <person name="Stanborough T."/>
            <person name="Fegan N."/>
            <person name="Powell S.M."/>
            <person name="Singh T."/>
            <person name="Tamplin M.L."/>
            <person name="Chandry P.S."/>
        </authorList>
    </citation>
    <scope>NUCLEOTIDE SEQUENCE [LARGE SCALE GENOMIC DNA]</scope>
    <source>
        <strain evidence="10 11">F1801</strain>
    </source>
</reference>
<dbReference type="Gene3D" id="1.10.8.540">
    <property type="entry name" value="FHIPEP family, domain 3"/>
    <property type="match status" value="1"/>
</dbReference>
<feature type="transmembrane region" description="Helical" evidence="9">
    <location>
        <begin position="44"/>
        <end position="63"/>
    </location>
</feature>
<dbReference type="PRINTS" id="PR00949">
    <property type="entry name" value="TYPE3IMAPROT"/>
</dbReference>
<dbReference type="InterPro" id="IPR042194">
    <property type="entry name" value="FHIPEP_1"/>
</dbReference>
<sequence>MRIVQWINKGLGNVASPGEVLGAMLVLGIVFIFIVPLPTWLVDVLIAVNICIASLLIVLALYLPSPLAFSSFPALLLLTTMFRLALSIATTRLILLEQDAGKIVEAFGNFVVGGNLAVGLVVFLIITIVNFLVITKGSERVAEVAARFSLDALPGKQMSIDSDLRGGLIDGAQARHKRDRLSRESQLFGAMDGAMKFVKGDAIAGLVIVLINILGGFSTGMLQHGMSAGEAITLYSVLTIGDGLIAQIPALLIALTAGMIITRVAPDDQSPSSHIGAQIGQQITSEPKSWMISSAAMLAFAALPGMPAPVFGFIALCTFALGFYLWSRNRPAGESDQAQAAQVAPEQNGDEDLRTFDPTRPYLLQFATAHQSLERTTRLIHGIRQVRNSIITRIGLTLPCFEIEYSDLLAEDEFRFCIHEVPMLKATFDERRAVARDSVTDAPPSALRGSEQRDELDWLWLQPDDPLLAREGVESFSTHALIIERMRQAMMISGPQFLGLQECKLILGWLEQHQSELVQELQRIMPLSRFSGVLQRLASEGVPLRAVRLIVEVLTEHGQHEREVSALADYARIALKSQIYHLYSQADGLHAWLLSAHSENLFREALRQTQSGVFLALDHELSTQFVALLKEAFSPRKPDTSVLLVAQDLRSPLRTLLFDEFNHVPVLSFAELMGAAKVKVLGRFDLQFDGVLRETVS</sequence>
<dbReference type="RefSeq" id="WP_095035782.1">
    <property type="nucleotide sequence ID" value="NZ_NQKQ01000004.1"/>
</dbReference>
<feature type="transmembrane region" description="Helical" evidence="9">
    <location>
        <begin position="203"/>
        <end position="224"/>
    </location>
</feature>
<feature type="transmembrane region" description="Helical" evidence="9">
    <location>
        <begin position="298"/>
        <end position="326"/>
    </location>
</feature>
<dbReference type="PANTHER" id="PTHR30161:SF2">
    <property type="entry name" value="INVASION PROTEIN INVA"/>
    <property type="match status" value="1"/>
</dbReference>
<dbReference type="InterPro" id="IPR042193">
    <property type="entry name" value="FHIPEP_3"/>
</dbReference>
<keyword evidence="4" id="KW-1003">Cell membrane</keyword>
<evidence type="ECO:0000256" key="9">
    <source>
        <dbReference type="SAM" id="Phobius"/>
    </source>
</evidence>
<dbReference type="Gene3D" id="3.40.30.60">
    <property type="entry name" value="FHIPEP family, domain 1"/>
    <property type="match status" value="1"/>
</dbReference>
<evidence type="ECO:0000256" key="5">
    <source>
        <dbReference type="ARBA" id="ARBA00022519"/>
    </source>
</evidence>
<dbReference type="PIRSF" id="PIRSF005419">
    <property type="entry name" value="FlhA"/>
    <property type="match status" value="1"/>
</dbReference>
<feature type="transmembrane region" description="Helical" evidence="9">
    <location>
        <begin position="75"/>
        <end position="95"/>
    </location>
</feature>
<name>A0A267AQS4_PSEFR</name>
<dbReference type="Proteomes" id="UP000215861">
    <property type="component" value="Unassembled WGS sequence"/>
</dbReference>
<organism evidence="10 11">
    <name type="scientific">Pseudomonas fragi</name>
    <dbReference type="NCBI Taxonomy" id="296"/>
    <lineage>
        <taxon>Bacteria</taxon>
        <taxon>Pseudomonadati</taxon>
        <taxon>Pseudomonadota</taxon>
        <taxon>Gammaproteobacteria</taxon>
        <taxon>Pseudomonadales</taxon>
        <taxon>Pseudomonadaceae</taxon>
        <taxon>Pseudomonas</taxon>
    </lineage>
</organism>
<keyword evidence="5" id="KW-0997">Cell inner membrane</keyword>
<keyword evidence="6 9" id="KW-0812">Transmembrane</keyword>
<dbReference type="InterPro" id="IPR001712">
    <property type="entry name" value="T3SS_FHIPEP"/>
</dbReference>
<feature type="transmembrane region" description="Helical" evidence="9">
    <location>
        <begin position="107"/>
        <end position="133"/>
    </location>
</feature>
<comment type="caution">
    <text evidence="10">The sequence shown here is derived from an EMBL/GenBank/DDBJ whole genome shotgun (WGS) entry which is preliminary data.</text>
</comment>
<protein>
    <submittedName>
        <fullName evidence="10">EscV/YscV/HrcV family type III secretion system export apparatus protein</fullName>
    </submittedName>
</protein>
<evidence type="ECO:0000313" key="11">
    <source>
        <dbReference type="Proteomes" id="UP000215861"/>
    </source>
</evidence>
<dbReference type="GO" id="GO:0005886">
    <property type="term" value="C:plasma membrane"/>
    <property type="evidence" value="ECO:0007669"/>
    <property type="project" value="UniProtKB-SubCell"/>
</dbReference>